<accession>A0A367K985</accession>
<gene>
    <name evidence="2" type="ORF">CU097_006400</name>
</gene>
<proteinExistence type="predicted"/>
<evidence type="ECO:0000313" key="3">
    <source>
        <dbReference type="Proteomes" id="UP000252139"/>
    </source>
</evidence>
<dbReference type="AlphaFoldDB" id="A0A367K985"/>
<dbReference type="Proteomes" id="UP000252139">
    <property type="component" value="Unassembled WGS sequence"/>
</dbReference>
<feature type="region of interest" description="Disordered" evidence="1">
    <location>
        <begin position="108"/>
        <end position="132"/>
    </location>
</feature>
<feature type="compositionally biased region" description="Pro residues" evidence="1">
    <location>
        <begin position="111"/>
        <end position="120"/>
    </location>
</feature>
<sequence>MCNFLIFFSLKIVFKGIKMTEYRDEKLVAELEKEIQDNECGVDDLLWCCCCGVFGLICIVPKYNKRKLANDRLIIELQKPKYNPNQAYPGPQHPQPMYVAQAAPVPQYAPQLPPQYPPNQSPQHVSEKMPGH</sequence>
<protein>
    <submittedName>
        <fullName evidence="2">Uncharacterized protein</fullName>
    </submittedName>
</protein>
<keyword evidence="3" id="KW-1185">Reference proteome</keyword>
<reference evidence="2 3" key="1">
    <citation type="journal article" date="2018" name="G3 (Bethesda)">
        <title>Phylogenetic and Phylogenomic Definition of Rhizopus Species.</title>
        <authorList>
            <person name="Gryganskyi A.P."/>
            <person name="Golan J."/>
            <person name="Dolatabadi S."/>
            <person name="Mondo S."/>
            <person name="Robb S."/>
            <person name="Idnurm A."/>
            <person name="Muszewska A."/>
            <person name="Steczkiewicz K."/>
            <person name="Masonjones S."/>
            <person name="Liao H.L."/>
            <person name="Gajdeczka M.T."/>
            <person name="Anike F."/>
            <person name="Vuek A."/>
            <person name="Anishchenko I.M."/>
            <person name="Voigt K."/>
            <person name="de Hoog G.S."/>
            <person name="Smith M.E."/>
            <person name="Heitman J."/>
            <person name="Vilgalys R."/>
            <person name="Stajich J.E."/>
        </authorList>
    </citation>
    <scope>NUCLEOTIDE SEQUENCE [LARGE SCALE GENOMIC DNA]</scope>
    <source>
        <strain evidence="2 3">CBS 357.93</strain>
    </source>
</reference>
<evidence type="ECO:0000256" key="1">
    <source>
        <dbReference type="SAM" id="MobiDB-lite"/>
    </source>
</evidence>
<dbReference type="EMBL" id="PJQL01000170">
    <property type="protein sequence ID" value="RCH98793.1"/>
    <property type="molecule type" value="Genomic_DNA"/>
</dbReference>
<name>A0A367K985_RHIAZ</name>
<comment type="caution">
    <text evidence="2">The sequence shown here is derived from an EMBL/GenBank/DDBJ whole genome shotgun (WGS) entry which is preliminary data.</text>
</comment>
<organism evidence="2 3">
    <name type="scientific">Rhizopus azygosporus</name>
    <name type="common">Rhizopus microsporus var. azygosporus</name>
    <dbReference type="NCBI Taxonomy" id="86630"/>
    <lineage>
        <taxon>Eukaryota</taxon>
        <taxon>Fungi</taxon>
        <taxon>Fungi incertae sedis</taxon>
        <taxon>Mucoromycota</taxon>
        <taxon>Mucoromycotina</taxon>
        <taxon>Mucoromycetes</taxon>
        <taxon>Mucorales</taxon>
        <taxon>Mucorineae</taxon>
        <taxon>Rhizopodaceae</taxon>
        <taxon>Rhizopus</taxon>
    </lineage>
</organism>
<evidence type="ECO:0000313" key="2">
    <source>
        <dbReference type="EMBL" id="RCH98793.1"/>
    </source>
</evidence>
<dbReference type="OrthoDB" id="2277094at2759"/>